<accession>A0A382WD71</accession>
<organism evidence="1">
    <name type="scientific">marine metagenome</name>
    <dbReference type="NCBI Taxonomy" id="408172"/>
    <lineage>
        <taxon>unclassified sequences</taxon>
        <taxon>metagenomes</taxon>
        <taxon>ecological metagenomes</taxon>
    </lineage>
</organism>
<dbReference type="EMBL" id="UINC01158925">
    <property type="protein sequence ID" value="SVD56733.1"/>
    <property type="molecule type" value="Genomic_DNA"/>
</dbReference>
<feature type="non-terminal residue" evidence="1">
    <location>
        <position position="41"/>
    </location>
</feature>
<gene>
    <name evidence="1" type="ORF">METZ01_LOCUS409587</name>
</gene>
<sequence>MINLCYLIRLFTRSSEEIILRKKTGHEHCKDNFEDMNGTDF</sequence>
<dbReference type="AlphaFoldDB" id="A0A382WD71"/>
<reference evidence="1" key="1">
    <citation type="submission" date="2018-05" db="EMBL/GenBank/DDBJ databases">
        <authorList>
            <person name="Lanie J.A."/>
            <person name="Ng W.-L."/>
            <person name="Kazmierczak K.M."/>
            <person name="Andrzejewski T.M."/>
            <person name="Davidsen T.M."/>
            <person name="Wayne K.J."/>
            <person name="Tettelin H."/>
            <person name="Glass J.I."/>
            <person name="Rusch D."/>
            <person name="Podicherti R."/>
            <person name="Tsui H.-C.T."/>
            <person name="Winkler M.E."/>
        </authorList>
    </citation>
    <scope>NUCLEOTIDE SEQUENCE</scope>
</reference>
<proteinExistence type="predicted"/>
<evidence type="ECO:0000313" key="1">
    <source>
        <dbReference type="EMBL" id="SVD56733.1"/>
    </source>
</evidence>
<protein>
    <submittedName>
        <fullName evidence="1">Uncharacterized protein</fullName>
    </submittedName>
</protein>
<name>A0A382WD71_9ZZZZ</name>